<dbReference type="PROSITE" id="PS51192">
    <property type="entry name" value="HELICASE_ATP_BIND_1"/>
    <property type="match status" value="1"/>
</dbReference>
<dbReference type="Gene3D" id="3.40.50.10810">
    <property type="entry name" value="Tandem AAA-ATPase domain"/>
    <property type="match status" value="2"/>
</dbReference>
<dbReference type="GO" id="GO:0004386">
    <property type="term" value="F:helicase activity"/>
    <property type="evidence" value="ECO:0007669"/>
    <property type="project" value="UniProtKB-KW"/>
</dbReference>
<gene>
    <name evidence="5" type="ordered locus">NT01CX_1301</name>
</gene>
<dbReference type="HOGENOM" id="CLU_008466_0_0_9"/>
<dbReference type="InterPro" id="IPR025202">
    <property type="entry name" value="PLD-like_dom"/>
</dbReference>
<keyword evidence="5" id="KW-0547">Nucleotide-binding</keyword>
<dbReference type="EMBL" id="CP000382">
    <property type="protein sequence ID" value="ABK61114.1"/>
    <property type="molecule type" value="Genomic_DNA"/>
</dbReference>
<dbReference type="STRING" id="386415.NT01CX_1301"/>
<evidence type="ECO:0000259" key="4">
    <source>
        <dbReference type="PROSITE" id="PS51194"/>
    </source>
</evidence>
<feature type="domain" description="Helicase C-terminal" evidence="4">
    <location>
        <begin position="613"/>
        <end position="775"/>
    </location>
</feature>
<dbReference type="KEGG" id="cno:NT01CX_1301"/>
<dbReference type="SMART" id="SM00487">
    <property type="entry name" value="DEXDc"/>
    <property type="match status" value="1"/>
</dbReference>
<dbReference type="PROSITE" id="PS51194">
    <property type="entry name" value="HELICASE_CTER"/>
    <property type="match status" value="1"/>
</dbReference>
<feature type="domain" description="PLD phosphodiesterase" evidence="2">
    <location>
        <begin position="123"/>
        <end position="159"/>
    </location>
</feature>
<evidence type="ECO:0000259" key="3">
    <source>
        <dbReference type="PROSITE" id="PS51192"/>
    </source>
</evidence>
<dbReference type="eggNOG" id="COG0553">
    <property type="taxonomic scope" value="Bacteria"/>
</dbReference>
<sequence>MAEIPEIIDNRKYKLKDVINQIIKYSVKARIAAGYFYLNGFELVKENIGENCTLDIIIGTETDELTAATIEEGYAKKSINPLSDYIAHSMEKSFHNINEEQEERIYDLSEMIKAGRVNFKIYTKEKFHSKAYIFDVEYNDGDVKDSYAIIGSSNFTKRGFGAETCAGSNTELNAVLRQHSAINEVKKWYEDIWNESEDFNMELLDIIERNLKVEKLTYSPMDIILKTLYNLYKDDNTFEEVKNLNLHELTEFQAFAVKRAIRILNKYNGVIIADSVGLGKTYVAKGLLKYFENIENDTLIICPASLKNMWTTESKNLSIGVNVISQESIGVNGIDFRIVNNVQSIIIDEAHNFRNENASRFKELIKGTMGKKIVELTATPINNSIFDLYNIMTLFVKEDEFKEKFGIPRLRDLFNNYPQNKDKVENILSEILIRRSRSFIRKKYGKNNELIINCKKLKFPSRKIENINYSIANVYGSNLYEDISEKLQNLNLPVITDEKLSSKQIALMIGLIRKMFLKRLESSIEAFRESIKKQIKYCDILIDSINQGYLVSKKYIMSDSVEDFYQIDEFNKIELSQYDGDVEKLISNIKSDYYDFKYILEKIENINEKKDAKLQMLINKLQWDLKGKKVIIFTEFKDTAKYIYNYIKNNINVEVAELDSSNKMSKIKIVNRFAPKANNYELAINEKEIDVLVSTDVLAEGQNLQDCNIIINYDLSWNPVKIIQREGRIDRITTEFDKIFIYNFMPEDKLENLLNLVDKINIKIKYINETVGNESKILTSTELTNDKIFNDEEDTETLRKLKNKENKSEIINDIENKQDNILPSEEEMQEDYKNYLFNNTDNIKKVNQMGDGIYSIKTSTENKGIYMYYKVGKENYLLFYDILTDEFITNKAKIYSIISSGNFLEFKPIRKKIPIDVEGILEKGRKIVCEKVQDIIQSQIAPTEIGKVQREVAERIENMFLKAKYRSRITSEQRLIRKKIRKPLHKGTIMKLKSLKIEQFNDDELMDRLDEILSYIDLDQEDKKLSSRDEEVKLVCYEILL</sequence>
<dbReference type="PROSITE" id="PS50035">
    <property type="entry name" value="PLD"/>
    <property type="match status" value="1"/>
</dbReference>
<dbReference type="Gene3D" id="3.40.50.300">
    <property type="entry name" value="P-loop containing nucleotide triphosphate hydrolases"/>
    <property type="match status" value="2"/>
</dbReference>
<evidence type="ECO:0000313" key="5">
    <source>
        <dbReference type="EMBL" id="ABK61114.1"/>
    </source>
</evidence>
<dbReference type="SUPFAM" id="SSF52540">
    <property type="entry name" value="P-loop containing nucleoside triphosphate hydrolases"/>
    <property type="match status" value="2"/>
</dbReference>
<dbReference type="Pfam" id="PF00271">
    <property type="entry name" value="Helicase_C"/>
    <property type="match status" value="1"/>
</dbReference>
<dbReference type="InterPro" id="IPR001650">
    <property type="entry name" value="Helicase_C-like"/>
</dbReference>
<evidence type="ECO:0000313" key="6">
    <source>
        <dbReference type="Proteomes" id="UP000008220"/>
    </source>
</evidence>
<dbReference type="InterPro" id="IPR038718">
    <property type="entry name" value="SNF2-like_sf"/>
</dbReference>
<keyword evidence="6" id="KW-1185">Reference proteome</keyword>
<keyword evidence="5" id="KW-0347">Helicase</keyword>
<dbReference type="InterPro" id="IPR000330">
    <property type="entry name" value="SNF2_N"/>
</dbReference>
<dbReference type="SUPFAM" id="SSF56024">
    <property type="entry name" value="Phospholipase D/nuclease"/>
    <property type="match status" value="1"/>
</dbReference>
<dbReference type="SMART" id="SM00490">
    <property type="entry name" value="HELICc"/>
    <property type="match status" value="1"/>
</dbReference>
<dbReference type="GO" id="GO:0005524">
    <property type="term" value="F:ATP binding"/>
    <property type="evidence" value="ECO:0007669"/>
    <property type="project" value="InterPro"/>
</dbReference>
<dbReference type="RefSeq" id="WP_011721392.1">
    <property type="nucleotide sequence ID" value="NC_008593.1"/>
</dbReference>
<dbReference type="Pfam" id="PF00176">
    <property type="entry name" value="SNF2-rel_dom"/>
    <property type="match status" value="1"/>
</dbReference>
<keyword evidence="1" id="KW-0378">Hydrolase</keyword>
<feature type="domain" description="Helicase ATP-binding" evidence="3">
    <location>
        <begin position="261"/>
        <end position="398"/>
    </location>
</feature>
<dbReference type="GO" id="GO:0016787">
    <property type="term" value="F:hydrolase activity"/>
    <property type="evidence" value="ECO:0007669"/>
    <property type="project" value="UniProtKB-KW"/>
</dbReference>
<reference evidence="5 6" key="1">
    <citation type="journal article" date="2006" name="Nat. Biotechnol.">
        <title>The genome and transcriptomes of the anti-tumor agent Clostridium novyi-NT.</title>
        <authorList>
            <person name="Bettegowda C."/>
            <person name="Huang X."/>
            <person name="Lin J."/>
            <person name="Cheong I."/>
            <person name="Kohli M."/>
            <person name="Szabo S.A."/>
            <person name="Zhang X."/>
            <person name="Diaz L.A. Jr."/>
            <person name="Velculescu V.E."/>
            <person name="Parmigiani G."/>
            <person name="Kinzler K.W."/>
            <person name="Vogelstein B."/>
            <person name="Zhou S."/>
        </authorList>
    </citation>
    <scope>NUCLEOTIDE SEQUENCE [LARGE SCALE GENOMIC DNA]</scope>
    <source>
        <strain evidence="5 6">NT</strain>
    </source>
</reference>
<evidence type="ECO:0000259" key="2">
    <source>
        <dbReference type="PROSITE" id="PS50035"/>
    </source>
</evidence>
<dbReference type="PATRIC" id="fig|386415.7.peg.409"/>
<protein>
    <submittedName>
        <fullName evidence="5">Helicase, SNF2/RAD54 family, putative</fullName>
    </submittedName>
</protein>
<dbReference type="CDD" id="cd18793">
    <property type="entry name" value="SF2_C_SNF"/>
    <property type="match status" value="1"/>
</dbReference>
<keyword evidence="5" id="KW-0067">ATP-binding</keyword>
<accession>A0PYD2</accession>
<name>A0PYD2_CLONN</name>
<dbReference type="Gene3D" id="3.30.870.10">
    <property type="entry name" value="Endonuclease Chain A"/>
    <property type="match status" value="1"/>
</dbReference>
<dbReference type="Proteomes" id="UP000008220">
    <property type="component" value="Chromosome"/>
</dbReference>
<dbReference type="InterPro" id="IPR027417">
    <property type="entry name" value="P-loop_NTPase"/>
</dbReference>
<dbReference type="InterPro" id="IPR014001">
    <property type="entry name" value="Helicase_ATP-bd"/>
</dbReference>
<organism evidence="5 6">
    <name type="scientific">Clostridium novyi (strain NT)</name>
    <dbReference type="NCBI Taxonomy" id="386415"/>
    <lineage>
        <taxon>Bacteria</taxon>
        <taxon>Bacillati</taxon>
        <taxon>Bacillota</taxon>
        <taxon>Clostridia</taxon>
        <taxon>Eubacteriales</taxon>
        <taxon>Clostridiaceae</taxon>
        <taxon>Clostridium</taxon>
    </lineage>
</organism>
<proteinExistence type="predicted"/>
<dbReference type="InterPro" id="IPR049730">
    <property type="entry name" value="SNF2/RAD54-like_C"/>
</dbReference>
<dbReference type="eggNOG" id="COG3886">
    <property type="taxonomic scope" value="Bacteria"/>
</dbReference>
<dbReference type="AlphaFoldDB" id="A0PYD2"/>
<evidence type="ECO:0000256" key="1">
    <source>
        <dbReference type="ARBA" id="ARBA00022801"/>
    </source>
</evidence>
<dbReference type="GO" id="GO:0006793">
    <property type="term" value="P:phosphorus metabolic process"/>
    <property type="evidence" value="ECO:0007669"/>
    <property type="project" value="UniProtKB-ARBA"/>
</dbReference>
<dbReference type="PANTHER" id="PTHR45766">
    <property type="entry name" value="DNA ANNEALING HELICASE AND ENDONUCLEASE ZRANB3 FAMILY MEMBER"/>
    <property type="match status" value="1"/>
</dbReference>
<dbReference type="InterPro" id="IPR001736">
    <property type="entry name" value="PLipase_D/transphosphatidylase"/>
</dbReference>
<dbReference type="PANTHER" id="PTHR45766:SF6">
    <property type="entry name" value="SWI_SNF-RELATED MATRIX-ASSOCIATED ACTIN-DEPENDENT REGULATOR OF CHROMATIN SUBFAMILY A-LIKE PROTEIN 1"/>
    <property type="match status" value="1"/>
</dbReference>
<dbReference type="CDD" id="cd09178">
    <property type="entry name" value="PLDc_N_Snf2_like"/>
    <property type="match status" value="1"/>
</dbReference>
<dbReference type="Pfam" id="PF13091">
    <property type="entry name" value="PLDc_2"/>
    <property type="match status" value="1"/>
</dbReference>